<sequence>MAGKESPQNVSLCESTRTRRRNTPQILYRQSVHSQTTWTRPQHRALPLEPSLRLSEVTRSNVLRLVSSAERHCLRAEPRVNGGVDRAALHVRSQDGSLQQPPRARRRGVHSFPIVPLAGAIAVARNSLRPITKPL</sequence>
<dbReference type="EMBL" id="JAINUG010000068">
    <property type="protein sequence ID" value="KAJ8401688.1"/>
    <property type="molecule type" value="Genomic_DNA"/>
</dbReference>
<organism evidence="2 3">
    <name type="scientific">Aldrovandia affinis</name>
    <dbReference type="NCBI Taxonomy" id="143900"/>
    <lineage>
        <taxon>Eukaryota</taxon>
        <taxon>Metazoa</taxon>
        <taxon>Chordata</taxon>
        <taxon>Craniata</taxon>
        <taxon>Vertebrata</taxon>
        <taxon>Euteleostomi</taxon>
        <taxon>Actinopterygii</taxon>
        <taxon>Neopterygii</taxon>
        <taxon>Teleostei</taxon>
        <taxon>Notacanthiformes</taxon>
        <taxon>Halosauridae</taxon>
        <taxon>Aldrovandia</taxon>
    </lineage>
</organism>
<reference evidence="2" key="1">
    <citation type="journal article" date="2023" name="Science">
        <title>Genome structures resolve the early diversification of teleost fishes.</title>
        <authorList>
            <person name="Parey E."/>
            <person name="Louis A."/>
            <person name="Montfort J."/>
            <person name="Bouchez O."/>
            <person name="Roques C."/>
            <person name="Iampietro C."/>
            <person name="Lluch J."/>
            <person name="Castinel A."/>
            <person name="Donnadieu C."/>
            <person name="Desvignes T."/>
            <person name="Floi Bucao C."/>
            <person name="Jouanno E."/>
            <person name="Wen M."/>
            <person name="Mejri S."/>
            <person name="Dirks R."/>
            <person name="Jansen H."/>
            <person name="Henkel C."/>
            <person name="Chen W.J."/>
            <person name="Zahm M."/>
            <person name="Cabau C."/>
            <person name="Klopp C."/>
            <person name="Thompson A.W."/>
            <person name="Robinson-Rechavi M."/>
            <person name="Braasch I."/>
            <person name="Lecointre G."/>
            <person name="Bobe J."/>
            <person name="Postlethwait J.H."/>
            <person name="Berthelot C."/>
            <person name="Roest Crollius H."/>
            <person name="Guiguen Y."/>
        </authorList>
    </citation>
    <scope>NUCLEOTIDE SEQUENCE</scope>
    <source>
        <strain evidence="2">NC1722</strain>
    </source>
</reference>
<keyword evidence="3" id="KW-1185">Reference proteome</keyword>
<dbReference type="AlphaFoldDB" id="A0AAD7SG10"/>
<name>A0AAD7SG10_9TELE</name>
<accession>A0AAD7SG10</accession>
<evidence type="ECO:0000256" key="1">
    <source>
        <dbReference type="SAM" id="MobiDB-lite"/>
    </source>
</evidence>
<feature type="compositionally biased region" description="Polar residues" evidence="1">
    <location>
        <begin position="1"/>
        <end position="15"/>
    </location>
</feature>
<evidence type="ECO:0000313" key="2">
    <source>
        <dbReference type="EMBL" id="KAJ8401688.1"/>
    </source>
</evidence>
<evidence type="ECO:0000313" key="3">
    <source>
        <dbReference type="Proteomes" id="UP001221898"/>
    </source>
</evidence>
<comment type="caution">
    <text evidence="2">The sequence shown here is derived from an EMBL/GenBank/DDBJ whole genome shotgun (WGS) entry which is preliminary data.</text>
</comment>
<dbReference type="Proteomes" id="UP001221898">
    <property type="component" value="Unassembled WGS sequence"/>
</dbReference>
<gene>
    <name evidence="2" type="ORF">AAFF_G00376590</name>
</gene>
<proteinExistence type="predicted"/>
<protein>
    <submittedName>
        <fullName evidence="2">Uncharacterized protein</fullName>
    </submittedName>
</protein>
<feature type="region of interest" description="Disordered" evidence="1">
    <location>
        <begin position="1"/>
        <end position="24"/>
    </location>
</feature>